<dbReference type="EMBL" id="CP023344">
    <property type="protein sequence ID" value="ATC65226.1"/>
    <property type="molecule type" value="Genomic_DNA"/>
</dbReference>
<accession>A0A290QG24</accession>
<dbReference type="InterPro" id="IPR040704">
    <property type="entry name" value="HEPN_AbiU2"/>
</dbReference>
<reference evidence="2 3" key="1">
    <citation type="submission" date="2017-09" db="EMBL/GenBank/DDBJ databases">
        <title>Complete genome sequence of Verrucomicrobial strain HZ-65, isolated from freshwater.</title>
        <authorList>
            <person name="Choi A."/>
        </authorList>
    </citation>
    <scope>NUCLEOTIDE SEQUENCE [LARGE SCALE GENOMIC DNA]</scope>
    <source>
        <strain evidence="2 3">HZ-65</strain>
    </source>
</reference>
<dbReference type="Proteomes" id="UP000217265">
    <property type="component" value="Chromosome"/>
</dbReference>
<sequence length="221" mass="25147">MPSFLEPPAKMPKDAGVIYGYLAGEALRTRSKWIFFRQLFMDSDVRTKKLAKAGGLFFGEIQNILVFDLILSIARLTDPASTGKKDNLTLLQLISKLAQEKQVEITIALRNEYEKVEKLAEAVRAHRHKKVSHFDLVTIVKPESEPLPGLTLRDIRLAIESIEEFLGLVHTHYTGGSFMWSALTTRDDADTLFATLCKAECYDEAEAKGVFKKHEWEKFWE</sequence>
<evidence type="ECO:0000313" key="2">
    <source>
        <dbReference type="EMBL" id="ATC65226.1"/>
    </source>
</evidence>
<name>A0A290QG24_9BACT</name>
<evidence type="ECO:0000259" key="1">
    <source>
        <dbReference type="Pfam" id="PF18734"/>
    </source>
</evidence>
<protein>
    <recommendedName>
        <fullName evidence="1">HEPN AbiU2-like domain-containing protein</fullName>
    </recommendedName>
</protein>
<dbReference type="KEGG" id="vbh:CMV30_15395"/>
<evidence type="ECO:0000313" key="3">
    <source>
        <dbReference type="Proteomes" id="UP000217265"/>
    </source>
</evidence>
<gene>
    <name evidence="2" type="ORF">CMV30_15395</name>
</gene>
<proteinExistence type="predicted"/>
<dbReference type="OrthoDB" id="484513at2"/>
<feature type="domain" description="HEPN AbiU2-like" evidence="1">
    <location>
        <begin position="18"/>
        <end position="191"/>
    </location>
</feature>
<dbReference type="Pfam" id="PF18734">
    <property type="entry name" value="HEPN_AbiU2"/>
    <property type="match status" value="1"/>
</dbReference>
<keyword evidence="3" id="KW-1185">Reference proteome</keyword>
<dbReference type="AlphaFoldDB" id="A0A290QG24"/>
<organism evidence="2 3">
    <name type="scientific">Nibricoccus aquaticus</name>
    <dbReference type="NCBI Taxonomy" id="2576891"/>
    <lineage>
        <taxon>Bacteria</taxon>
        <taxon>Pseudomonadati</taxon>
        <taxon>Verrucomicrobiota</taxon>
        <taxon>Opitutia</taxon>
        <taxon>Opitutales</taxon>
        <taxon>Opitutaceae</taxon>
        <taxon>Nibricoccus</taxon>
    </lineage>
</organism>